<dbReference type="InterPro" id="IPR000477">
    <property type="entry name" value="RT_dom"/>
</dbReference>
<dbReference type="Pfam" id="PF00078">
    <property type="entry name" value="RVT_1"/>
    <property type="match status" value="1"/>
</dbReference>
<evidence type="ECO:0000313" key="3">
    <source>
        <dbReference type="Proteomes" id="UP001148838"/>
    </source>
</evidence>
<protein>
    <recommendedName>
        <fullName evidence="1">Reverse transcriptase domain-containing protein</fullName>
    </recommendedName>
</protein>
<gene>
    <name evidence="2" type="ORF">ANN_12568</name>
</gene>
<accession>A0ABQ8THY2</accession>
<comment type="caution">
    <text evidence="2">The sequence shown here is derived from an EMBL/GenBank/DDBJ whole genome shotgun (WGS) entry which is preliminary data.</text>
</comment>
<feature type="domain" description="Reverse transcriptase" evidence="1">
    <location>
        <begin position="137"/>
        <end position="184"/>
    </location>
</feature>
<evidence type="ECO:0000259" key="1">
    <source>
        <dbReference type="Pfam" id="PF00078"/>
    </source>
</evidence>
<dbReference type="Proteomes" id="UP001148838">
    <property type="component" value="Unassembled WGS sequence"/>
</dbReference>
<keyword evidence="3" id="KW-1185">Reference proteome</keyword>
<organism evidence="2 3">
    <name type="scientific">Periplaneta americana</name>
    <name type="common">American cockroach</name>
    <name type="synonym">Blatta americana</name>
    <dbReference type="NCBI Taxonomy" id="6978"/>
    <lineage>
        <taxon>Eukaryota</taxon>
        <taxon>Metazoa</taxon>
        <taxon>Ecdysozoa</taxon>
        <taxon>Arthropoda</taxon>
        <taxon>Hexapoda</taxon>
        <taxon>Insecta</taxon>
        <taxon>Pterygota</taxon>
        <taxon>Neoptera</taxon>
        <taxon>Polyneoptera</taxon>
        <taxon>Dictyoptera</taxon>
        <taxon>Blattodea</taxon>
        <taxon>Blattoidea</taxon>
        <taxon>Blattidae</taxon>
        <taxon>Blattinae</taxon>
        <taxon>Periplaneta</taxon>
    </lineage>
</organism>
<evidence type="ECO:0000313" key="2">
    <source>
        <dbReference type="EMBL" id="KAJ4445883.1"/>
    </source>
</evidence>
<reference evidence="2 3" key="1">
    <citation type="journal article" date="2022" name="Allergy">
        <title>Genome assembly and annotation of Periplaneta americana reveal a comprehensive cockroach allergen profile.</title>
        <authorList>
            <person name="Wang L."/>
            <person name="Xiong Q."/>
            <person name="Saelim N."/>
            <person name="Wang L."/>
            <person name="Nong W."/>
            <person name="Wan A.T."/>
            <person name="Shi M."/>
            <person name="Liu X."/>
            <person name="Cao Q."/>
            <person name="Hui J.H.L."/>
            <person name="Sookrung N."/>
            <person name="Leung T.F."/>
            <person name="Tungtrongchitr A."/>
            <person name="Tsui S.K.W."/>
        </authorList>
    </citation>
    <scope>NUCLEOTIDE SEQUENCE [LARGE SCALE GENOMIC DNA]</scope>
    <source>
        <strain evidence="2">PWHHKU_190912</strain>
    </source>
</reference>
<sequence length="205" mass="22817">MAGLCEGGNEPPGSLKAIINDISSIVSYNTVYSLMIPLYTCTSCDVNILIRTIANSIDENKNWCQKNGFSLNMNDHGKWLFCIDGIDDSEMVFGEMKSGIRQRLPDTAGENLGEKIQPEYAIRKIQDNSEGLELNGLHQLLVYADDVNMLAENPQTIRENTEILLEASKAIGLEVNPEKTKYMIMSRDQNIVRNGTIKIGDLSIE</sequence>
<dbReference type="EMBL" id="JAJSOF020000009">
    <property type="protein sequence ID" value="KAJ4445883.1"/>
    <property type="molecule type" value="Genomic_DNA"/>
</dbReference>
<name>A0ABQ8THY2_PERAM</name>
<proteinExistence type="predicted"/>